<accession>G5BSP2</accession>
<dbReference type="InParanoid" id="G5BSP2"/>
<evidence type="ECO:0000256" key="1">
    <source>
        <dbReference type="SAM" id="MobiDB-lite"/>
    </source>
</evidence>
<feature type="compositionally biased region" description="Basic and acidic residues" evidence="1">
    <location>
        <begin position="8"/>
        <end position="28"/>
    </location>
</feature>
<protein>
    <submittedName>
        <fullName evidence="2">Uncharacterized protein</fullName>
    </submittedName>
</protein>
<proteinExistence type="predicted"/>
<feature type="region of interest" description="Disordered" evidence="1">
    <location>
        <begin position="1"/>
        <end position="52"/>
    </location>
</feature>
<organism evidence="2 3">
    <name type="scientific">Heterocephalus glaber</name>
    <name type="common">Naked mole rat</name>
    <dbReference type="NCBI Taxonomy" id="10181"/>
    <lineage>
        <taxon>Eukaryota</taxon>
        <taxon>Metazoa</taxon>
        <taxon>Chordata</taxon>
        <taxon>Craniata</taxon>
        <taxon>Vertebrata</taxon>
        <taxon>Euteleostomi</taxon>
        <taxon>Mammalia</taxon>
        <taxon>Eutheria</taxon>
        <taxon>Euarchontoglires</taxon>
        <taxon>Glires</taxon>
        <taxon>Rodentia</taxon>
        <taxon>Hystricomorpha</taxon>
        <taxon>Bathyergidae</taxon>
        <taxon>Heterocephalus</taxon>
    </lineage>
</organism>
<name>G5BSP2_HETGA</name>
<dbReference type="AlphaFoldDB" id="G5BSP2"/>
<reference evidence="2 3" key="1">
    <citation type="journal article" date="2011" name="Nature">
        <title>Genome sequencing reveals insights into physiology and longevity of the naked mole rat.</title>
        <authorList>
            <person name="Kim E.B."/>
            <person name="Fang X."/>
            <person name="Fushan A.A."/>
            <person name="Huang Z."/>
            <person name="Lobanov A.V."/>
            <person name="Han L."/>
            <person name="Marino S.M."/>
            <person name="Sun X."/>
            <person name="Turanov A.A."/>
            <person name="Yang P."/>
            <person name="Yim S.H."/>
            <person name="Zhao X."/>
            <person name="Kasaikina M.V."/>
            <person name="Stoletzki N."/>
            <person name="Peng C."/>
            <person name="Polak P."/>
            <person name="Xiong Z."/>
            <person name="Kiezun A."/>
            <person name="Zhu Y."/>
            <person name="Chen Y."/>
            <person name="Kryukov G.V."/>
            <person name="Zhang Q."/>
            <person name="Peshkin L."/>
            <person name="Yang L."/>
            <person name="Bronson R.T."/>
            <person name="Buffenstein R."/>
            <person name="Wang B."/>
            <person name="Han C."/>
            <person name="Li Q."/>
            <person name="Chen L."/>
            <person name="Zhao W."/>
            <person name="Sunyaev S.R."/>
            <person name="Park T.J."/>
            <person name="Zhang G."/>
            <person name="Wang J."/>
            <person name="Gladyshev V.N."/>
        </authorList>
    </citation>
    <scope>NUCLEOTIDE SEQUENCE [LARGE SCALE GENOMIC DNA]</scope>
</reference>
<feature type="compositionally biased region" description="Polar residues" evidence="1">
    <location>
        <begin position="33"/>
        <end position="43"/>
    </location>
</feature>
<dbReference type="Proteomes" id="UP000006813">
    <property type="component" value="Unassembled WGS sequence"/>
</dbReference>
<dbReference type="EMBL" id="JH171648">
    <property type="protein sequence ID" value="EHB12303.1"/>
    <property type="molecule type" value="Genomic_DNA"/>
</dbReference>
<gene>
    <name evidence="2" type="ORF">GW7_01517</name>
</gene>
<sequence>MRNSGPTPKEDVRSESNSRQKFIDEVADARSSCRGTGTPQGLGTQDKKSQEQKRIWWRRKPLHSQGMIWPASSAGGSGKTERKLQEKLKAMGSRSKSLVPDKIDTNSSQYAWSGKAHFFPYFIAPCTYELHLQLHTQVADYTHIGKDAGQCPLGTCPVCFKLTLLKTEAVFFHFMLGFVVTVHGITIHPADQVRNLYMIQA</sequence>
<evidence type="ECO:0000313" key="3">
    <source>
        <dbReference type="Proteomes" id="UP000006813"/>
    </source>
</evidence>
<evidence type="ECO:0000313" key="2">
    <source>
        <dbReference type="EMBL" id="EHB12303.1"/>
    </source>
</evidence>